<dbReference type="HOGENOM" id="CLU_089574_1_5_6"/>
<proteinExistence type="predicted"/>
<dbReference type="STRING" id="1547445.LO80_06760"/>
<dbReference type="OrthoDB" id="9808735at2"/>
<evidence type="ECO:0000256" key="1">
    <source>
        <dbReference type="SAM" id="Phobius"/>
    </source>
</evidence>
<dbReference type="CDD" id="cd00158">
    <property type="entry name" value="RHOD"/>
    <property type="match status" value="1"/>
</dbReference>
<dbReference type="AlphaFoldDB" id="A0A097EQ49"/>
<evidence type="ECO:0000313" key="3">
    <source>
        <dbReference type="EMBL" id="AIT09692.1"/>
    </source>
</evidence>
<dbReference type="PANTHER" id="PTHR43031">
    <property type="entry name" value="FAD-DEPENDENT OXIDOREDUCTASE"/>
    <property type="match status" value="1"/>
</dbReference>
<dbReference type="Pfam" id="PF00581">
    <property type="entry name" value="Rhodanese"/>
    <property type="match status" value="1"/>
</dbReference>
<keyword evidence="4" id="KW-1185">Reference proteome</keyword>
<keyword evidence="1" id="KW-1133">Transmembrane helix</keyword>
<reference evidence="3 4" key="1">
    <citation type="submission" date="2014-10" db="EMBL/GenBank/DDBJ databases">
        <title>Whole genome sequence of Francisella endociliophora strain FSC1006, isolated from a laboratory culture of the marine ciliate Euplotes raikovi.</title>
        <authorList>
            <person name="Granberg M."/>
            <person name="Backman S."/>
            <person name="Lundmark E."/>
            <person name="Nilsson E."/>
            <person name="Karlsson E."/>
            <person name="Thelaus J."/>
            <person name="Ohrman C."/>
            <person name="Larkeryd A."/>
            <person name="Stenberg P."/>
        </authorList>
    </citation>
    <scope>NUCLEOTIDE SEQUENCE [LARGE SCALE GENOMIC DNA]</scope>
    <source>
        <strain evidence="3 4">FSC1006</strain>
    </source>
</reference>
<evidence type="ECO:0000313" key="4">
    <source>
        <dbReference type="Proteomes" id="UP000029672"/>
    </source>
</evidence>
<dbReference type="Proteomes" id="UP000029672">
    <property type="component" value="Chromosome"/>
</dbReference>
<keyword evidence="1" id="KW-0472">Membrane</keyword>
<dbReference type="InterPro" id="IPR050229">
    <property type="entry name" value="GlpE_sulfurtransferase"/>
</dbReference>
<protein>
    <submittedName>
        <fullName evidence="3">Sulfurtransferase</fullName>
    </submittedName>
</protein>
<dbReference type="KEGG" id="frf:LO80_06760"/>
<dbReference type="InterPro" id="IPR036873">
    <property type="entry name" value="Rhodanese-like_dom_sf"/>
</dbReference>
<evidence type="ECO:0000259" key="2">
    <source>
        <dbReference type="PROSITE" id="PS50206"/>
    </source>
</evidence>
<dbReference type="Gene3D" id="3.40.250.10">
    <property type="entry name" value="Rhodanese-like domain"/>
    <property type="match status" value="1"/>
</dbReference>
<dbReference type="InterPro" id="IPR001763">
    <property type="entry name" value="Rhodanese-like_dom"/>
</dbReference>
<keyword evidence="1" id="KW-0812">Transmembrane</keyword>
<accession>A0A097EQ49</accession>
<dbReference type="PANTHER" id="PTHR43031:SF18">
    <property type="entry name" value="RHODANESE-RELATED SULFURTRANSFERASES"/>
    <property type="match status" value="1"/>
</dbReference>
<dbReference type="PROSITE" id="PS50206">
    <property type="entry name" value="RHODANESE_3"/>
    <property type="match status" value="1"/>
</dbReference>
<dbReference type="RefSeq" id="WP_040009840.1">
    <property type="nucleotide sequence ID" value="NZ_CP009574.1"/>
</dbReference>
<organism evidence="3 4">
    <name type="scientific">Candidatus Francisella endociliophora</name>
    <dbReference type="NCBI Taxonomy" id="653937"/>
    <lineage>
        <taxon>Bacteria</taxon>
        <taxon>Pseudomonadati</taxon>
        <taxon>Pseudomonadota</taxon>
        <taxon>Gammaproteobacteria</taxon>
        <taxon>Thiotrichales</taxon>
        <taxon>Francisellaceae</taxon>
        <taxon>Francisella</taxon>
    </lineage>
</organism>
<dbReference type="SUPFAM" id="SSF52821">
    <property type="entry name" value="Rhodanese/Cell cycle control phosphatase"/>
    <property type="match status" value="1"/>
</dbReference>
<gene>
    <name evidence="3" type="ORF">LO80_06760</name>
</gene>
<dbReference type="eggNOG" id="COG0607">
    <property type="taxonomic scope" value="Bacteria"/>
</dbReference>
<sequence>MENLGYFVSQNLLFCLSFILLLAIYIIFELTQTKKSQYSLSVADAVMTVNKGKGVYLDVRSQEEFSNAHIIGSQNIQLDEVSQKHKKLNKYKAKPIVIYGNGAEKAMFELRKAGFEQVFVLKGGLSAWLQASYPVKSLSK</sequence>
<dbReference type="EMBL" id="CP009574">
    <property type="protein sequence ID" value="AIT09692.1"/>
    <property type="molecule type" value="Genomic_DNA"/>
</dbReference>
<name>A0A097EQ49_9GAMM</name>
<feature type="domain" description="Rhodanese" evidence="2">
    <location>
        <begin position="50"/>
        <end position="137"/>
    </location>
</feature>
<feature type="transmembrane region" description="Helical" evidence="1">
    <location>
        <begin position="6"/>
        <end position="28"/>
    </location>
</feature>
<dbReference type="SMART" id="SM00450">
    <property type="entry name" value="RHOD"/>
    <property type="match status" value="1"/>
</dbReference>